<comment type="caution">
    <text evidence="1">The sequence shown here is derived from an EMBL/GenBank/DDBJ whole genome shotgun (WGS) entry which is preliminary data.</text>
</comment>
<name>A0ABV4WKW2_9CYAN</name>
<organism evidence="1 2">
    <name type="scientific">Floridaenema evergladense BLCC-F167</name>
    <dbReference type="NCBI Taxonomy" id="3153639"/>
    <lineage>
        <taxon>Bacteria</taxon>
        <taxon>Bacillati</taxon>
        <taxon>Cyanobacteriota</taxon>
        <taxon>Cyanophyceae</taxon>
        <taxon>Oscillatoriophycideae</taxon>
        <taxon>Aerosakkonematales</taxon>
        <taxon>Aerosakkonemataceae</taxon>
        <taxon>Floridanema</taxon>
        <taxon>Floridanema evergladense</taxon>
    </lineage>
</organism>
<dbReference type="EMBL" id="JBHFNT010000119">
    <property type="protein sequence ID" value="MFB2835717.1"/>
    <property type="molecule type" value="Genomic_DNA"/>
</dbReference>
<dbReference type="RefSeq" id="WP_413278122.1">
    <property type="nucleotide sequence ID" value="NZ_JBHFNT010000119.1"/>
</dbReference>
<sequence length="66" mass="7619">MTNQPHIPDTETAKRLLANLRRSRLAMEAATLELENITMQLENDNRQKRLVRLKQAIKDVESGSIF</sequence>
<accession>A0ABV4WKW2</accession>
<proteinExistence type="predicted"/>
<dbReference type="Proteomes" id="UP001576780">
    <property type="component" value="Unassembled WGS sequence"/>
</dbReference>
<keyword evidence="2" id="KW-1185">Reference proteome</keyword>
<evidence type="ECO:0000313" key="1">
    <source>
        <dbReference type="EMBL" id="MFB2835717.1"/>
    </source>
</evidence>
<protein>
    <submittedName>
        <fullName evidence="1">Uncharacterized protein</fullName>
    </submittedName>
</protein>
<gene>
    <name evidence="1" type="ORF">ACE1CA_14390</name>
</gene>
<evidence type="ECO:0000313" key="2">
    <source>
        <dbReference type="Proteomes" id="UP001576780"/>
    </source>
</evidence>
<reference evidence="1 2" key="1">
    <citation type="submission" date="2024-09" db="EMBL/GenBank/DDBJ databases">
        <title>Floridaenema gen nov. (Aerosakkonemataceae, Aerosakkonematales ord. nov., Cyanobacteria) from benthic tropical and subtropical fresh waters, with the description of four new species.</title>
        <authorList>
            <person name="Moretto J.A."/>
            <person name="Berthold D.E."/>
            <person name="Lefler F.W."/>
            <person name="Huang I.-S."/>
            <person name="Laughinghouse H. IV."/>
        </authorList>
    </citation>
    <scope>NUCLEOTIDE SEQUENCE [LARGE SCALE GENOMIC DNA]</scope>
    <source>
        <strain evidence="1 2">BLCC-F167</strain>
    </source>
</reference>